<accession>A0A839ISP3</accession>
<evidence type="ECO:0000313" key="3">
    <source>
        <dbReference type="Proteomes" id="UP000565262"/>
    </source>
</evidence>
<comment type="caution">
    <text evidence="2">The sequence shown here is derived from an EMBL/GenBank/DDBJ whole genome shotgun (WGS) entry which is preliminary data.</text>
</comment>
<evidence type="ECO:0000313" key="2">
    <source>
        <dbReference type="EMBL" id="MBB1487998.1"/>
    </source>
</evidence>
<dbReference type="Proteomes" id="UP000565262">
    <property type="component" value="Unassembled WGS sequence"/>
</dbReference>
<gene>
    <name evidence="2" type="ORF">H4O21_15430</name>
</gene>
<dbReference type="EMBL" id="JACJFM010000022">
    <property type="protein sequence ID" value="MBB1487998.1"/>
    <property type="molecule type" value="Genomic_DNA"/>
</dbReference>
<protein>
    <submittedName>
        <fullName evidence="2">DUF2059 domain-containing protein</fullName>
    </submittedName>
</protein>
<sequence>MDKQLTGSFEAMLPMVDQMAAKFKLDAAAKGELTDIYRTWFNDDIDRAAVMRKIKDIYATSFTEKELQAVTQFYQTPAGKKFLKKSPELMRLGAQIGMQEAQSKQAQLLNRLKPFFEKHNIE</sequence>
<evidence type="ECO:0000259" key="1">
    <source>
        <dbReference type="Pfam" id="PF09832"/>
    </source>
</evidence>
<name>A0A839ISP3_9GAMM</name>
<dbReference type="AlphaFoldDB" id="A0A839ISP3"/>
<organism evidence="2 3">
    <name type="scientific">Oceanospirillum sediminis</name>
    <dbReference type="NCBI Taxonomy" id="2760088"/>
    <lineage>
        <taxon>Bacteria</taxon>
        <taxon>Pseudomonadati</taxon>
        <taxon>Pseudomonadota</taxon>
        <taxon>Gammaproteobacteria</taxon>
        <taxon>Oceanospirillales</taxon>
        <taxon>Oceanospirillaceae</taxon>
        <taxon>Oceanospirillum</taxon>
    </lineage>
</organism>
<dbReference type="RefSeq" id="WP_182809777.1">
    <property type="nucleotide sequence ID" value="NZ_JACJFM010000022.1"/>
</dbReference>
<dbReference type="InterPro" id="IPR018637">
    <property type="entry name" value="DUF2059"/>
</dbReference>
<feature type="domain" description="DUF2059" evidence="1">
    <location>
        <begin position="51"/>
        <end position="105"/>
    </location>
</feature>
<reference evidence="2 3" key="1">
    <citation type="submission" date="2020-08" db="EMBL/GenBank/DDBJ databases">
        <title>Oceanospirillum sp. nov. isolated from marine sediment.</title>
        <authorList>
            <person name="Ji X."/>
        </authorList>
    </citation>
    <scope>NUCLEOTIDE SEQUENCE [LARGE SCALE GENOMIC DNA]</scope>
    <source>
        <strain evidence="2 3">D5</strain>
    </source>
</reference>
<proteinExistence type="predicted"/>
<dbReference type="Pfam" id="PF09832">
    <property type="entry name" value="DUF2059"/>
    <property type="match status" value="1"/>
</dbReference>
<keyword evidence="3" id="KW-1185">Reference proteome</keyword>